<reference evidence="1" key="1">
    <citation type="journal article" date="2015" name="Nature">
        <title>Complex archaea that bridge the gap between prokaryotes and eukaryotes.</title>
        <authorList>
            <person name="Spang A."/>
            <person name="Saw J.H."/>
            <person name="Jorgensen S.L."/>
            <person name="Zaremba-Niedzwiedzka K."/>
            <person name="Martijn J."/>
            <person name="Lind A.E."/>
            <person name="van Eijk R."/>
            <person name="Schleper C."/>
            <person name="Guy L."/>
            <person name="Ettema T.J."/>
        </authorList>
    </citation>
    <scope>NUCLEOTIDE SEQUENCE</scope>
</reference>
<dbReference type="EMBL" id="LAZR01006936">
    <property type="protein sequence ID" value="KKM88600.1"/>
    <property type="molecule type" value="Genomic_DNA"/>
</dbReference>
<evidence type="ECO:0000313" key="1">
    <source>
        <dbReference type="EMBL" id="KKM88600.1"/>
    </source>
</evidence>
<comment type="caution">
    <text evidence="1">The sequence shown here is derived from an EMBL/GenBank/DDBJ whole genome shotgun (WGS) entry which is preliminary data.</text>
</comment>
<organism evidence="1">
    <name type="scientific">marine sediment metagenome</name>
    <dbReference type="NCBI Taxonomy" id="412755"/>
    <lineage>
        <taxon>unclassified sequences</taxon>
        <taxon>metagenomes</taxon>
        <taxon>ecological metagenomes</taxon>
    </lineage>
</organism>
<proteinExistence type="predicted"/>
<name>A0A0F9NIE6_9ZZZZ</name>
<gene>
    <name evidence="1" type="ORF">LCGC14_1257160</name>
</gene>
<accession>A0A0F9NIE6</accession>
<protein>
    <submittedName>
        <fullName evidence="1">Uncharacterized protein</fullName>
    </submittedName>
</protein>
<sequence length="124" mass="14233">MAEGIGEKETWNMANATLQRFDSILKRSSILAQTGKLEDWKRCLMDLRRNLFPFMTPTEFTDATKKFDSLPKGWIYPNGNLNPKTSAKVNQIFDEMYMMFISIMKKKGLLMPKTVDAGKAVIDM</sequence>
<dbReference type="AlphaFoldDB" id="A0A0F9NIE6"/>